<accession>A0A9Q0PBW1</accession>
<dbReference type="SUPFAM" id="SSF54427">
    <property type="entry name" value="NTF2-like"/>
    <property type="match status" value="1"/>
</dbReference>
<sequence>MTSTTISRYIYLYPSEVVVHLQLLHRAMASMAHYSLAAGISFRKTLTSKLSAVQTSNMANSRHLSNLVVTNNVHSPIPKFTFPQLSLATKRQLSVAAKNKEDRWKLRCGGNAPGCTSDTDILIRRFFCAINTSDEQLLEDVLSYDCELKDFIFQIAFDGEQSIIQFLRKVMKAMGDTIRFEIDNVQGEDGLDAATASLHLEWQNQEIPFTRFCTHFQFEDYGEKLLIRKITRVTKPNDVDFMLTLLKAASTTFDMFPDQARNLLSQNERIMMVIWRIFKVNLTRMDPLPCRDLYAAADSRYLYWIAG</sequence>
<keyword evidence="3" id="KW-1185">Reference proteome</keyword>
<evidence type="ECO:0000313" key="3">
    <source>
        <dbReference type="Proteomes" id="UP001151532"/>
    </source>
</evidence>
<feature type="domain" description="SnoaL-like" evidence="1">
    <location>
        <begin position="123"/>
        <end position="220"/>
    </location>
</feature>
<dbReference type="OrthoDB" id="1886670at2759"/>
<dbReference type="Gene3D" id="3.10.450.50">
    <property type="match status" value="1"/>
</dbReference>
<dbReference type="PANTHER" id="PTHR33698">
    <property type="entry name" value="NUCLEAR TRANSPORT FACTOR 2 (NTF2)-LIKE PROTEIN"/>
    <property type="match status" value="1"/>
</dbReference>
<evidence type="ECO:0000313" key="2">
    <source>
        <dbReference type="EMBL" id="KAJ6685261.1"/>
    </source>
</evidence>
<dbReference type="InterPro" id="IPR037401">
    <property type="entry name" value="SnoaL-like"/>
</dbReference>
<reference evidence="2" key="1">
    <citation type="submission" date="2022-11" db="EMBL/GenBank/DDBJ databases">
        <authorList>
            <person name="Hyden B.L."/>
            <person name="Feng K."/>
            <person name="Yates T."/>
            <person name="Jawdy S."/>
            <person name="Smart L.B."/>
            <person name="Muchero W."/>
        </authorList>
    </citation>
    <scope>NUCLEOTIDE SEQUENCE</scope>
    <source>
        <tissue evidence="2">Shoot tip</tissue>
    </source>
</reference>
<evidence type="ECO:0000259" key="1">
    <source>
        <dbReference type="Pfam" id="PF12680"/>
    </source>
</evidence>
<organism evidence="2 3">
    <name type="scientific">Salix purpurea</name>
    <name type="common">Purple osier willow</name>
    <dbReference type="NCBI Taxonomy" id="77065"/>
    <lineage>
        <taxon>Eukaryota</taxon>
        <taxon>Viridiplantae</taxon>
        <taxon>Streptophyta</taxon>
        <taxon>Embryophyta</taxon>
        <taxon>Tracheophyta</taxon>
        <taxon>Spermatophyta</taxon>
        <taxon>Magnoliopsida</taxon>
        <taxon>eudicotyledons</taxon>
        <taxon>Gunneridae</taxon>
        <taxon>Pentapetalae</taxon>
        <taxon>rosids</taxon>
        <taxon>fabids</taxon>
        <taxon>Malpighiales</taxon>
        <taxon>Salicaceae</taxon>
        <taxon>Saliceae</taxon>
        <taxon>Salix</taxon>
    </lineage>
</organism>
<dbReference type="AlphaFoldDB" id="A0A9Q0PBW1"/>
<comment type="caution">
    <text evidence="2">The sequence shown here is derived from an EMBL/GenBank/DDBJ whole genome shotgun (WGS) entry which is preliminary data.</text>
</comment>
<dbReference type="Pfam" id="PF12680">
    <property type="entry name" value="SnoaL_2"/>
    <property type="match status" value="1"/>
</dbReference>
<dbReference type="InterPro" id="IPR032710">
    <property type="entry name" value="NTF2-like_dom_sf"/>
</dbReference>
<gene>
    <name evidence="2" type="ORF">OIU79_015345</name>
</gene>
<proteinExistence type="predicted"/>
<dbReference type="EMBL" id="JAPFFK010000019">
    <property type="protein sequence ID" value="KAJ6685261.1"/>
    <property type="molecule type" value="Genomic_DNA"/>
</dbReference>
<dbReference type="Proteomes" id="UP001151532">
    <property type="component" value="Chromosome 2"/>
</dbReference>
<protein>
    <submittedName>
        <fullName evidence="2">NUCLEAR TRANSPORT FACTOR 2 (NTF2)-LIKE PROTEIN</fullName>
    </submittedName>
</protein>
<name>A0A9Q0PBW1_SALPP</name>
<dbReference type="PANTHER" id="PTHR33698:SF1">
    <property type="entry name" value="NUCLEAR TRANSPORT FACTOR 2 (NTF2) FAMILY PROTEIN"/>
    <property type="match status" value="1"/>
</dbReference>
<reference evidence="2" key="2">
    <citation type="journal article" date="2023" name="Int. J. Mol. Sci.">
        <title>De Novo Assembly and Annotation of 11 Diverse Shrub Willow (Salix) Genomes Reveals Novel Gene Organization in Sex-Linked Regions.</title>
        <authorList>
            <person name="Hyden B."/>
            <person name="Feng K."/>
            <person name="Yates T.B."/>
            <person name="Jawdy S."/>
            <person name="Cereghino C."/>
            <person name="Smart L.B."/>
            <person name="Muchero W."/>
        </authorList>
    </citation>
    <scope>NUCLEOTIDE SEQUENCE</scope>
    <source>
        <tissue evidence="2">Shoot tip</tissue>
    </source>
</reference>